<keyword evidence="5 8" id="KW-1133">Transmembrane helix</keyword>
<protein>
    <recommendedName>
        <fullName evidence="10">Cytochrome b561 domain-containing protein</fullName>
    </recommendedName>
</protein>
<keyword evidence="3 8" id="KW-0812">Transmembrane</keyword>
<dbReference type="PANTHER" id="PTHR47797:SF1">
    <property type="entry name" value="CYTOCHROME B561 DOMAIN-CONTAINING PROTEIN-RELATED"/>
    <property type="match status" value="1"/>
</dbReference>
<dbReference type="InterPro" id="IPR006593">
    <property type="entry name" value="Cyt_b561/ferric_Rdtase_TM"/>
</dbReference>
<evidence type="ECO:0000256" key="1">
    <source>
        <dbReference type="ARBA" id="ARBA00004370"/>
    </source>
</evidence>
<evidence type="ECO:0000256" key="9">
    <source>
        <dbReference type="SAM" id="SignalP"/>
    </source>
</evidence>
<feature type="transmembrane region" description="Helical" evidence="8">
    <location>
        <begin position="246"/>
        <end position="267"/>
    </location>
</feature>
<keyword evidence="6 8" id="KW-0472">Membrane</keyword>
<evidence type="ECO:0000256" key="2">
    <source>
        <dbReference type="ARBA" id="ARBA00022448"/>
    </source>
</evidence>
<feature type="transmembrane region" description="Helical" evidence="8">
    <location>
        <begin position="210"/>
        <end position="234"/>
    </location>
</feature>
<dbReference type="SMART" id="SM00665">
    <property type="entry name" value="B561"/>
    <property type="match status" value="1"/>
</dbReference>
<evidence type="ECO:0000256" key="5">
    <source>
        <dbReference type="ARBA" id="ARBA00022989"/>
    </source>
</evidence>
<dbReference type="PANTHER" id="PTHR47797">
    <property type="entry name" value="DEHYDROGENASE, PUTATIVE (AFU_ORTHOLOGUE AFUA_8G05805)-RELATED"/>
    <property type="match status" value="1"/>
</dbReference>
<evidence type="ECO:0000256" key="6">
    <source>
        <dbReference type="ARBA" id="ARBA00023136"/>
    </source>
</evidence>
<feature type="transmembrane region" description="Helical" evidence="8">
    <location>
        <begin position="176"/>
        <end position="198"/>
    </location>
</feature>
<dbReference type="Gene3D" id="1.20.120.1770">
    <property type="match status" value="1"/>
</dbReference>
<gene>
    <name evidence="11" type="ORF">QBC35DRAFT_508604</name>
</gene>
<sequence length="296" mass="30719">MAIKGLHIAALRLTVFACLVLAVSARGPGGGGGYSGDNTGGGGYPGAPGGEGSGEEGGAGAAYGPPGAGGQNGGGGGGAGGVNRGGNQGMPFDIVAAMQIRYIHGILATVAMVGFFPVGSIILRVLPGPLGVFLHGVFQVLALCVYISAVGLGIYLVKTVRIPGLGSLLTQPAKNFHPIIGLTLFVLFLIQPIIGFLHHRRFKKIQRRQIWSYLHLFNGRIGITLGIVNGGLGLNIAGATAERKKVYTIVAAVMWTLWMVTAVVAEVRRIRKGRAKSPEEIEMTKAGTTERRVSED</sequence>
<feature type="transmembrane region" description="Helical" evidence="8">
    <location>
        <begin position="133"/>
        <end position="156"/>
    </location>
</feature>
<evidence type="ECO:0000256" key="3">
    <source>
        <dbReference type="ARBA" id="ARBA00022692"/>
    </source>
</evidence>
<proteinExistence type="predicted"/>
<dbReference type="EMBL" id="MU864573">
    <property type="protein sequence ID" value="KAK4183142.1"/>
    <property type="molecule type" value="Genomic_DNA"/>
</dbReference>
<evidence type="ECO:0000256" key="8">
    <source>
        <dbReference type="SAM" id="Phobius"/>
    </source>
</evidence>
<keyword evidence="9" id="KW-0732">Signal</keyword>
<reference evidence="11" key="2">
    <citation type="submission" date="2023-05" db="EMBL/GenBank/DDBJ databases">
        <authorList>
            <consortium name="Lawrence Berkeley National Laboratory"/>
            <person name="Steindorff A."/>
            <person name="Hensen N."/>
            <person name="Bonometti L."/>
            <person name="Westerberg I."/>
            <person name="Brannstrom I.O."/>
            <person name="Guillou S."/>
            <person name="Cros-Aarteil S."/>
            <person name="Calhoun S."/>
            <person name="Haridas S."/>
            <person name="Kuo A."/>
            <person name="Mondo S."/>
            <person name="Pangilinan J."/>
            <person name="Riley R."/>
            <person name="Labutti K."/>
            <person name="Andreopoulos B."/>
            <person name="Lipzen A."/>
            <person name="Chen C."/>
            <person name="Yanf M."/>
            <person name="Daum C."/>
            <person name="Ng V."/>
            <person name="Clum A."/>
            <person name="Ohm R."/>
            <person name="Martin F."/>
            <person name="Silar P."/>
            <person name="Natvig D."/>
            <person name="Lalanne C."/>
            <person name="Gautier V."/>
            <person name="Ament-Velasquez S.L."/>
            <person name="Kruys A."/>
            <person name="Hutchinson M.I."/>
            <person name="Powell A.J."/>
            <person name="Barry K."/>
            <person name="Miller A.N."/>
            <person name="Grigoriev I.V."/>
            <person name="Debuchy R."/>
            <person name="Gladieux P."/>
            <person name="Thoren M.H."/>
            <person name="Johannesson H."/>
        </authorList>
    </citation>
    <scope>NUCLEOTIDE SEQUENCE</scope>
    <source>
        <strain evidence="11">PSN309</strain>
    </source>
</reference>
<evidence type="ECO:0000259" key="10">
    <source>
        <dbReference type="SMART" id="SM00665"/>
    </source>
</evidence>
<dbReference type="Proteomes" id="UP001302126">
    <property type="component" value="Unassembled WGS sequence"/>
</dbReference>
<keyword evidence="2" id="KW-0813">Transport</keyword>
<comment type="subcellular location">
    <subcellularLocation>
        <location evidence="1">Membrane</location>
    </subcellularLocation>
</comment>
<evidence type="ECO:0000313" key="11">
    <source>
        <dbReference type="EMBL" id="KAK4183142.1"/>
    </source>
</evidence>
<comment type="caution">
    <text evidence="11">The sequence shown here is derived from an EMBL/GenBank/DDBJ whole genome shotgun (WGS) entry which is preliminary data.</text>
</comment>
<dbReference type="AlphaFoldDB" id="A0AAN7AEQ8"/>
<feature type="domain" description="Cytochrome b561" evidence="10">
    <location>
        <begin position="103"/>
        <end position="234"/>
    </location>
</feature>
<feature type="region of interest" description="Disordered" evidence="7">
    <location>
        <begin position="42"/>
        <end position="66"/>
    </location>
</feature>
<dbReference type="CDD" id="cd08760">
    <property type="entry name" value="Cyt_b561_FRRS1_like"/>
    <property type="match status" value="1"/>
</dbReference>
<keyword evidence="12" id="KW-1185">Reference proteome</keyword>
<feature type="signal peptide" evidence="9">
    <location>
        <begin position="1"/>
        <end position="25"/>
    </location>
</feature>
<dbReference type="GO" id="GO:0016020">
    <property type="term" value="C:membrane"/>
    <property type="evidence" value="ECO:0007669"/>
    <property type="project" value="UniProtKB-SubCell"/>
</dbReference>
<feature type="transmembrane region" description="Helical" evidence="8">
    <location>
        <begin position="102"/>
        <end position="126"/>
    </location>
</feature>
<accession>A0AAN7AEQ8</accession>
<name>A0AAN7AEQ8_9PEZI</name>
<evidence type="ECO:0000256" key="7">
    <source>
        <dbReference type="SAM" id="MobiDB-lite"/>
    </source>
</evidence>
<evidence type="ECO:0000313" key="12">
    <source>
        <dbReference type="Proteomes" id="UP001302126"/>
    </source>
</evidence>
<organism evidence="11 12">
    <name type="scientific">Podospora australis</name>
    <dbReference type="NCBI Taxonomy" id="1536484"/>
    <lineage>
        <taxon>Eukaryota</taxon>
        <taxon>Fungi</taxon>
        <taxon>Dikarya</taxon>
        <taxon>Ascomycota</taxon>
        <taxon>Pezizomycotina</taxon>
        <taxon>Sordariomycetes</taxon>
        <taxon>Sordariomycetidae</taxon>
        <taxon>Sordariales</taxon>
        <taxon>Podosporaceae</taxon>
        <taxon>Podospora</taxon>
    </lineage>
</organism>
<keyword evidence="4" id="KW-0249">Electron transport</keyword>
<feature type="chain" id="PRO_5043010183" description="Cytochrome b561 domain-containing protein" evidence="9">
    <location>
        <begin position="26"/>
        <end position="296"/>
    </location>
</feature>
<reference evidence="11" key="1">
    <citation type="journal article" date="2023" name="Mol. Phylogenet. Evol.">
        <title>Genome-scale phylogeny and comparative genomics of the fungal order Sordariales.</title>
        <authorList>
            <person name="Hensen N."/>
            <person name="Bonometti L."/>
            <person name="Westerberg I."/>
            <person name="Brannstrom I.O."/>
            <person name="Guillou S."/>
            <person name="Cros-Aarteil S."/>
            <person name="Calhoun S."/>
            <person name="Haridas S."/>
            <person name="Kuo A."/>
            <person name="Mondo S."/>
            <person name="Pangilinan J."/>
            <person name="Riley R."/>
            <person name="LaButti K."/>
            <person name="Andreopoulos B."/>
            <person name="Lipzen A."/>
            <person name="Chen C."/>
            <person name="Yan M."/>
            <person name="Daum C."/>
            <person name="Ng V."/>
            <person name="Clum A."/>
            <person name="Steindorff A."/>
            <person name="Ohm R.A."/>
            <person name="Martin F."/>
            <person name="Silar P."/>
            <person name="Natvig D.O."/>
            <person name="Lalanne C."/>
            <person name="Gautier V."/>
            <person name="Ament-Velasquez S.L."/>
            <person name="Kruys A."/>
            <person name="Hutchinson M.I."/>
            <person name="Powell A.J."/>
            <person name="Barry K."/>
            <person name="Miller A.N."/>
            <person name="Grigoriev I.V."/>
            <person name="Debuchy R."/>
            <person name="Gladieux P."/>
            <person name="Hiltunen Thoren M."/>
            <person name="Johannesson H."/>
        </authorList>
    </citation>
    <scope>NUCLEOTIDE SEQUENCE</scope>
    <source>
        <strain evidence="11">PSN309</strain>
    </source>
</reference>
<evidence type="ECO:0000256" key="4">
    <source>
        <dbReference type="ARBA" id="ARBA00022982"/>
    </source>
</evidence>